<dbReference type="InterPro" id="IPR041329">
    <property type="entry name" value="YubB_C"/>
</dbReference>
<dbReference type="EMBL" id="PYGD01000007">
    <property type="protein sequence ID" value="PSK90845.1"/>
    <property type="molecule type" value="Genomic_DNA"/>
</dbReference>
<dbReference type="Proteomes" id="UP000240572">
    <property type="component" value="Unassembled WGS sequence"/>
</dbReference>
<dbReference type="OrthoDB" id="1248468at2"/>
<protein>
    <recommendedName>
        <fullName evidence="1">YubB ferredoxin-like domain-containing protein</fullName>
    </recommendedName>
</protein>
<gene>
    <name evidence="2" type="ORF">B0I18_107257</name>
</gene>
<sequence length="164" mass="19609">MANWCDNIVEFFGEDWAVAMVMQLFEEMMEREKVNPGQLPYFIDSKDGHFCGINITGSKVTYETSWYPNTGVLLTVADHYQVSFRLIFEEHTNCIYGAARYRNRELDELELKYIEYEKYFQNKDTGLWHYEGLKYNSEWEILEMLMDRKRFNQSVLSNHPPQNN</sequence>
<dbReference type="AlphaFoldDB" id="A0A2P8D0V1"/>
<organism evidence="2 3">
    <name type="scientific">Taibaiella chishuiensis</name>
    <dbReference type="NCBI Taxonomy" id="1434707"/>
    <lineage>
        <taxon>Bacteria</taxon>
        <taxon>Pseudomonadati</taxon>
        <taxon>Bacteroidota</taxon>
        <taxon>Chitinophagia</taxon>
        <taxon>Chitinophagales</taxon>
        <taxon>Chitinophagaceae</taxon>
        <taxon>Taibaiella</taxon>
    </lineage>
</organism>
<feature type="domain" description="YubB ferredoxin-like" evidence="1">
    <location>
        <begin position="49"/>
        <end position="129"/>
    </location>
</feature>
<reference evidence="2 3" key="1">
    <citation type="submission" date="2018-03" db="EMBL/GenBank/DDBJ databases">
        <title>Genomic Encyclopedia of Type Strains, Phase III (KMG-III): the genomes of soil and plant-associated and newly described type strains.</title>
        <authorList>
            <person name="Whitman W."/>
        </authorList>
    </citation>
    <scope>NUCLEOTIDE SEQUENCE [LARGE SCALE GENOMIC DNA]</scope>
    <source>
        <strain evidence="2 3">CGMCC 1.12700</strain>
    </source>
</reference>
<comment type="caution">
    <text evidence="2">The sequence shown here is derived from an EMBL/GenBank/DDBJ whole genome shotgun (WGS) entry which is preliminary data.</text>
</comment>
<accession>A0A2P8D0V1</accession>
<proteinExistence type="predicted"/>
<evidence type="ECO:0000313" key="3">
    <source>
        <dbReference type="Proteomes" id="UP000240572"/>
    </source>
</evidence>
<dbReference type="RefSeq" id="WP_106524110.1">
    <property type="nucleotide sequence ID" value="NZ_PYGD01000007.1"/>
</dbReference>
<keyword evidence="3" id="KW-1185">Reference proteome</keyword>
<name>A0A2P8D0V1_9BACT</name>
<dbReference type="Pfam" id="PF18406">
    <property type="entry name" value="DUF1281_C"/>
    <property type="match status" value="1"/>
</dbReference>
<evidence type="ECO:0000313" key="2">
    <source>
        <dbReference type="EMBL" id="PSK90845.1"/>
    </source>
</evidence>
<evidence type="ECO:0000259" key="1">
    <source>
        <dbReference type="Pfam" id="PF18406"/>
    </source>
</evidence>